<dbReference type="InterPro" id="IPR002125">
    <property type="entry name" value="CMP_dCMP_dom"/>
</dbReference>
<evidence type="ECO:0000259" key="1">
    <source>
        <dbReference type="Pfam" id="PF00383"/>
    </source>
</evidence>
<dbReference type="SUPFAM" id="SSF53927">
    <property type="entry name" value="Cytidine deaminase-like"/>
    <property type="match status" value="1"/>
</dbReference>
<organism evidence="2 4">
    <name type="scientific">Flagellimonas aequoris</name>
    <dbReference type="NCBI Taxonomy" id="2306997"/>
    <lineage>
        <taxon>Bacteria</taxon>
        <taxon>Pseudomonadati</taxon>
        <taxon>Bacteroidota</taxon>
        <taxon>Flavobacteriia</taxon>
        <taxon>Flavobacteriales</taxon>
        <taxon>Flavobacteriaceae</taxon>
        <taxon>Flagellimonas</taxon>
    </lineage>
</organism>
<feature type="domain" description="CMP/dCMP-type deaminase" evidence="1">
    <location>
        <begin position="25"/>
        <end position="69"/>
    </location>
</feature>
<evidence type="ECO:0000313" key="2">
    <source>
        <dbReference type="EMBL" id="RIV67652.1"/>
    </source>
</evidence>
<keyword evidence="5" id="KW-1185">Reference proteome</keyword>
<dbReference type="GO" id="GO:0003824">
    <property type="term" value="F:catalytic activity"/>
    <property type="evidence" value="ECO:0007669"/>
    <property type="project" value="InterPro"/>
</dbReference>
<dbReference type="Gene3D" id="3.40.140.10">
    <property type="entry name" value="Cytidine Deaminase, domain 2"/>
    <property type="match status" value="1"/>
</dbReference>
<dbReference type="Proteomes" id="UP000284189">
    <property type="component" value="Unassembled WGS sequence"/>
</dbReference>
<name>A0A418N315_9FLAO</name>
<dbReference type="RefSeq" id="WP_119642198.1">
    <property type="nucleotide sequence ID" value="NZ_QXFJ01000031.1"/>
</dbReference>
<evidence type="ECO:0000313" key="5">
    <source>
        <dbReference type="Proteomes" id="UP000321528"/>
    </source>
</evidence>
<reference evidence="3 5" key="2">
    <citation type="submission" date="2019-07" db="EMBL/GenBank/DDBJ databases">
        <title>Draft genome of two Muricauda strains isolated from deep sea.</title>
        <authorList>
            <person name="Sun C."/>
        </authorList>
    </citation>
    <scope>NUCLEOTIDE SEQUENCE [LARGE SCALE GENOMIC DNA]</scope>
    <source>
        <strain evidence="3 5">NH166</strain>
    </source>
</reference>
<dbReference type="EMBL" id="QXFJ01000031">
    <property type="protein sequence ID" value="RIV67652.1"/>
    <property type="molecule type" value="Genomic_DNA"/>
</dbReference>
<dbReference type="InterPro" id="IPR016193">
    <property type="entry name" value="Cytidine_deaminase-like"/>
</dbReference>
<dbReference type="Pfam" id="PF00383">
    <property type="entry name" value="dCMP_cyt_deam_1"/>
    <property type="match status" value="1"/>
</dbReference>
<accession>A0A418N315</accession>
<proteinExistence type="predicted"/>
<gene>
    <name evidence="2" type="ORF">D2U88_19215</name>
    <name evidence="3" type="ORF">FQ019_18995</name>
</gene>
<dbReference type="Proteomes" id="UP000321528">
    <property type="component" value="Unassembled WGS sequence"/>
</dbReference>
<sequence>MPSPFQLKGSLRNVIGQTITFGFFHRTQISCSFAHAEIKLIKEAVKQFDQFYLAQCTIYTSLEPCPMCVPLPFIAVVLADWLMFWTRPSTMILLEGKIQIGSWDSLQGRYYRVVQEKWKF</sequence>
<evidence type="ECO:0000313" key="4">
    <source>
        <dbReference type="Proteomes" id="UP000284189"/>
    </source>
</evidence>
<protein>
    <recommendedName>
        <fullName evidence="1">CMP/dCMP-type deaminase domain-containing protein</fullName>
    </recommendedName>
</protein>
<reference evidence="2 4" key="1">
    <citation type="submission" date="2018-08" db="EMBL/GenBank/DDBJ databases">
        <title>Proposal of Muricauda 72 sp.nov. and Muricauda NH166 sp.nov., isolated from seawater.</title>
        <authorList>
            <person name="Cheng H."/>
            <person name="Wu Y.-H."/>
            <person name="Guo L.-L."/>
            <person name="Xu X.-W."/>
        </authorList>
    </citation>
    <scope>NUCLEOTIDE SEQUENCE [LARGE SCALE GENOMIC DNA]</scope>
    <source>
        <strain evidence="2 4">NH166</strain>
    </source>
</reference>
<evidence type="ECO:0000313" key="3">
    <source>
        <dbReference type="EMBL" id="TXJ99475.1"/>
    </source>
</evidence>
<dbReference type="AlphaFoldDB" id="A0A418N315"/>
<dbReference type="EMBL" id="VNWL01000030">
    <property type="protein sequence ID" value="TXJ99475.1"/>
    <property type="molecule type" value="Genomic_DNA"/>
</dbReference>
<comment type="caution">
    <text evidence="2">The sequence shown here is derived from an EMBL/GenBank/DDBJ whole genome shotgun (WGS) entry which is preliminary data.</text>
</comment>
<dbReference type="OrthoDB" id="9802676at2"/>